<comment type="caution">
    <text evidence="4">The sequence shown here is derived from an EMBL/GenBank/DDBJ whole genome shotgun (WGS) entry which is preliminary data.</text>
</comment>
<gene>
    <name evidence="4" type="primary">cpaB</name>
    <name evidence="4" type="ORF">D1639_07950</name>
</gene>
<sequence>MASAAGKWTTLLCGAGCALCVLLFTQGVSAQAEAARAEVLERFGGEQVSVCVAKADMAAGQTVTSADVELRPWASSLLADDPVRDVSDAVGRRLTSAVYAGEVVSERRFLGDEGGLAVPEGLVAVSVPARSVQVVGGAVRPGDVIDVYATGASATALIGSLVPVLATSADGLEGAGDLSWVTLAFAPDRVQEVVAAAQTMQLYFALPGQADGGLGPQTPELAAGLGEEGEEGSPSEGAVRLESPGAANSEHLRAADSAGLTGGDGGA</sequence>
<accession>A0A7C9JE62</accession>
<evidence type="ECO:0000256" key="2">
    <source>
        <dbReference type="SAM" id="SignalP"/>
    </source>
</evidence>
<feature type="domain" description="SAF" evidence="3">
    <location>
        <begin position="48"/>
        <end position="110"/>
    </location>
</feature>
<dbReference type="Gene3D" id="3.90.1210.10">
    <property type="entry name" value="Antifreeze-like/N-acetylneuraminic acid synthase C-terminal domain"/>
    <property type="match status" value="1"/>
</dbReference>
<feature type="chain" id="PRO_5028810601" evidence="2">
    <location>
        <begin position="31"/>
        <end position="267"/>
    </location>
</feature>
<dbReference type="InterPro" id="IPR031571">
    <property type="entry name" value="RcpC_dom"/>
</dbReference>
<dbReference type="AlphaFoldDB" id="A0A7C9JE62"/>
<dbReference type="EMBL" id="QWKH01000059">
    <property type="protein sequence ID" value="NBI34960.1"/>
    <property type="molecule type" value="Genomic_DNA"/>
</dbReference>
<evidence type="ECO:0000313" key="4">
    <source>
        <dbReference type="EMBL" id="NBI34960.1"/>
    </source>
</evidence>
<protein>
    <submittedName>
        <fullName evidence="4">Flp pilus assembly protein CpaB</fullName>
    </submittedName>
</protein>
<dbReference type="CDD" id="cd11614">
    <property type="entry name" value="SAF_CpaB_FlgA_like"/>
    <property type="match status" value="1"/>
</dbReference>
<proteinExistence type="predicted"/>
<dbReference type="SMART" id="SM00858">
    <property type="entry name" value="SAF"/>
    <property type="match status" value="1"/>
</dbReference>
<dbReference type="Pfam" id="PF16976">
    <property type="entry name" value="RcpC"/>
    <property type="match status" value="1"/>
</dbReference>
<dbReference type="InterPro" id="IPR017592">
    <property type="entry name" value="Pilus_assmbl_Flp-typ_CpaB"/>
</dbReference>
<dbReference type="InterPro" id="IPR013974">
    <property type="entry name" value="SAF"/>
</dbReference>
<feature type="region of interest" description="Disordered" evidence="1">
    <location>
        <begin position="215"/>
        <end position="267"/>
    </location>
</feature>
<evidence type="ECO:0000256" key="1">
    <source>
        <dbReference type="SAM" id="MobiDB-lite"/>
    </source>
</evidence>
<organism evidence="4">
    <name type="scientific">Muribaculaceae bacterium Z82</name>
    <dbReference type="NCBI Taxonomy" id="2304548"/>
    <lineage>
        <taxon>Bacteria</taxon>
        <taxon>Pseudomonadati</taxon>
        <taxon>Bacteroidota</taxon>
        <taxon>Bacteroidia</taxon>
        <taxon>Bacteroidales</taxon>
        <taxon>Muribaculaceae</taxon>
    </lineage>
</organism>
<reference evidence="4" key="1">
    <citation type="submission" date="2018-08" db="EMBL/GenBank/DDBJ databases">
        <title>Murine metabolic-syndrome-specific gut microbial biobank.</title>
        <authorList>
            <person name="Liu C."/>
        </authorList>
    </citation>
    <scope>NUCLEOTIDE SEQUENCE [LARGE SCALE GENOMIC DNA]</scope>
    <source>
        <strain evidence="4">Z82</strain>
    </source>
</reference>
<evidence type="ECO:0000259" key="3">
    <source>
        <dbReference type="SMART" id="SM00858"/>
    </source>
</evidence>
<name>A0A7C9JE62_9BACT</name>
<dbReference type="Pfam" id="PF08666">
    <property type="entry name" value="SAF"/>
    <property type="match status" value="1"/>
</dbReference>
<keyword evidence="2" id="KW-0732">Signal</keyword>
<dbReference type="NCBIfam" id="TIGR03177">
    <property type="entry name" value="pilus_cpaB"/>
    <property type="match status" value="1"/>
</dbReference>
<feature type="signal peptide" evidence="2">
    <location>
        <begin position="1"/>
        <end position="30"/>
    </location>
</feature>